<name>A0A067NS31_PLEO1</name>
<dbReference type="InParanoid" id="A0A067NS31"/>
<accession>A0A067NS31</accession>
<proteinExistence type="predicted"/>
<feature type="compositionally biased region" description="Basic and acidic residues" evidence="1">
    <location>
        <begin position="30"/>
        <end position="64"/>
    </location>
</feature>
<protein>
    <submittedName>
        <fullName evidence="2">Uncharacterized protein</fullName>
    </submittedName>
</protein>
<dbReference type="VEuPathDB" id="FungiDB:PLEOSDRAFT_1105340"/>
<feature type="compositionally biased region" description="Polar residues" evidence="1">
    <location>
        <begin position="1"/>
        <end position="17"/>
    </location>
</feature>
<feature type="region of interest" description="Disordered" evidence="1">
    <location>
        <begin position="1"/>
        <end position="139"/>
    </location>
</feature>
<gene>
    <name evidence="2" type="ORF">PLEOSDRAFT_1105340</name>
</gene>
<evidence type="ECO:0000313" key="3">
    <source>
        <dbReference type="Proteomes" id="UP000027073"/>
    </source>
</evidence>
<sequence>MQASGTDAETTSTTNPHLKNDANANADAFLVKDLHTRKSHENGEIGRLLAETHRPRPQNDHDINAVEMQTWQLRDRDRRPRRRSKRTPRVVSATRGVKADEYKQAGEREYEQRETSRHTLATAQDIHKAGNVDEMRNEQ</sequence>
<feature type="compositionally biased region" description="Basic and acidic residues" evidence="1">
    <location>
        <begin position="97"/>
        <end position="117"/>
    </location>
</feature>
<organism evidence="2 3">
    <name type="scientific">Pleurotus ostreatus (strain PC15)</name>
    <name type="common">Oyster mushroom</name>
    <dbReference type="NCBI Taxonomy" id="1137138"/>
    <lineage>
        <taxon>Eukaryota</taxon>
        <taxon>Fungi</taxon>
        <taxon>Dikarya</taxon>
        <taxon>Basidiomycota</taxon>
        <taxon>Agaricomycotina</taxon>
        <taxon>Agaricomycetes</taxon>
        <taxon>Agaricomycetidae</taxon>
        <taxon>Agaricales</taxon>
        <taxon>Pleurotineae</taxon>
        <taxon>Pleurotaceae</taxon>
        <taxon>Pleurotus</taxon>
    </lineage>
</organism>
<reference evidence="3" key="1">
    <citation type="journal article" date="2014" name="Proc. Natl. Acad. Sci. U.S.A.">
        <title>Extensive sampling of basidiomycete genomes demonstrates inadequacy of the white-rot/brown-rot paradigm for wood decay fungi.</title>
        <authorList>
            <person name="Riley R."/>
            <person name="Salamov A.A."/>
            <person name="Brown D.W."/>
            <person name="Nagy L.G."/>
            <person name="Floudas D."/>
            <person name="Held B.W."/>
            <person name="Levasseur A."/>
            <person name="Lombard V."/>
            <person name="Morin E."/>
            <person name="Otillar R."/>
            <person name="Lindquist E.A."/>
            <person name="Sun H."/>
            <person name="LaButti K.M."/>
            <person name="Schmutz J."/>
            <person name="Jabbour D."/>
            <person name="Luo H."/>
            <person name="Baker S.E."/>
            <person name="Pisabarro A.G."/>
            <person name="Walton J.D."/>
            <person name="Blanchette R.A."/>
            <person name="Henrissat B."/>
            <person name="Martin F."/>
            <person name="Cullen D."/>
            <person name="Hibbett D.S."/>
            <person name="Grigoriev I.V."/>
        </authorList>
    </citation>
    <scope>NUCLEOTIDE SEQUENCE [LARGE SCALE GENOMIC DNA]</scope>
    <source>
        <strain evidence="3">PC15</strain>
    </source>
</reference>
<evidence type="ECO:0000313" key="2">
    <source>
        <dbReference type="EMBL" id="KDQ26436.1"/>
    </source>
</evidence>
<dbReference type="Proteomes" id="UP000027073">
    <property type="component" value="Unassembled WGS sequence"/>
</dbReference>
<dbReference type="EMBL" id="KL198009">
    <property type="protein sequence ID" value="KDQ26436.1"/>
    <property type="molecule type" value="Genomic_DNA"/>
</dbReference>
<evidence type="ECO:0000256" key="1">
    <source>
        <dbReference type="SAM" id="MobiDB-lite"/>
    </source>
</evidence>
<feature type="compositionally biased region" description="Basic and acidic residues" evidence="1">
    <location>
        <begin position="125"/>
        <end position="139"/>
    </location>
</feature>
<dbReference type="HOGENOM" id="CLU_1845934_0_0_1"/>
<feature type="compositionally biased region" description="Basic residues" evidence="1">
    <location>
        <begin position="79"/>
        <end position="88"/>
    </location>
</feature>
<dbReference type="AlphaFoldDB" id="A0A067NS31"/>